<dbReference type="InterPro" id="IPR050474">
    <property type="entry name" value="Hel308_SKI2-like"/>
</dbReference>
<dbReference type="PROSITE" id="PS51194">
    <property type="entry name" value="HELICASE_CTER"/>
    <property type="match status" value="1"/>
</dbReference>
<dbReference type="OrthoDB" id="9815222at2"/>
<evidence type="ECO:0000256" key="4">
    <source>
        <dbReference type="ARBA" id="ARBA00022840"/>
    </source>
</evidence>
<evidence type="ECO:0000259" key="5">
    <source>
        <dbReference type="PROSITE" id="PS51192"/>
    </source>
</evidence>
<protein>
    <recommendedName>
        <fullName evidence="9">DEAD/DEAH box helicase</fullName>
    </recommendedName>
</protein>
<dbReference type="SMART" id="SM00487">
    <property type="entry name" value="DEXDc"/>
    <property type="match status" value="1"/>
</dbReference>
<evidence type="ECO:0000259" key="6">
    <source>
        <dbReference type="PROSITE" id="PS51194"/>
    </source>
</evidence>
<accession>A0A2S7T8W3</accession>
<evidence type="ECO:0000313" key="7">
    <source>
        <dbReference type="EMBL" id="PQJ15945.1"/>
    </source>
</evidence>
<keyword evidence="2" id="KW-0378">Hydrolase</keyword>
<keyword evidence="3" id="KW-0347">Helicase</keyword>
<dbReference type="GO" id="GO:0004386">
    <property type="term" value="F:helicase activity"/>
    <property type="evidence" value="ECO:0007669"/>
    <property type="project" value="UniProtKB-KW"/>
</dbReference>
<dbReference type="AlphaFoldDB" id="A0A2S7T8W3"/>
<dbReference type="SUPFAM" id="SSF52540">
    <property type="entry name" value="P-loop containing nucleoside triphosphate hydrolases"/>
    <property type="match status" value="1"/>
</dbReference>
<dbReference type="PROSITE" id="PS51192">
    <property type="entry name" value="HELICASE_ATP_BIND_1"/>
    <property type="match status" value="1"/>
</dbReference>
<dbReference type="InterPro" id="IPR014001">
    <property type="entry name" value="Helicase_ATP-bd"/>
</dbReference>
<keyword evidence="4" id="KW-0067">ATP-binding</keyword>
<gene>
    <name evidence="7" type="ORF">BST99_09605</name>
</gene>
<dbReference type="RefSeq" id="WP_105001613.1">
    <property type="nucleotide sequence ID" value="NZ_MQVX01000001.1"/>
</dbReference>
<dbReference type="Proteomes" id="UP000239366">
    <property type="component" value="Unassembled WGS sequence"/>
</dbReference>
<dbReference type="Gene3D" id="3.40.50.300">
    <property type="entry name" value="P-loop containing nucleotide triphosphate hydrolases"/>
    <property type="match status" value="2"/>
</dbReference>
<dbReference type="InterPro" id="IPR027417">
    <property type="entry name" value="P-loop_NTPase"/>
</dbReference>
<keyword evidence="8" id="KW-1185">Reference proteome</keyword>
<feature type="domain" description="Helicase ATP-binding" evidence="5">
    <location>
        <begin position="152"/>
        <end position="316"/>
    </location>
</feature>
<evidence type="ECO:0000256" key="3">
    <source>
        <dbReference type="ARBA" id="ARBA00022806"/>
    </source>
</evidence>
<sequence length="732" mass="83455">MIADQIYNLDSFRRQYHAIMALSVSQTIKNLQWATDKEKLLDEINWNNILGIASILSHSDNSEHLEAALRIAQTCLTNETSSIQKSGAAVILETLTNMPAIKLAVKRELIDTDYRENLPVPFKLLSNKVNIQNSVLVNSKVVSFNKFQKKVYDASKEKRTLSISAPTSAGKSYILYQLLLEELTEPKKTIIYLVPTRALISQVEEDLRLLIETNQLKNINLTSVPHQEISEANKNLYVFTQERLHWHLIQPKNSDVDLLIVDEAHKIDNGNRGILLQRKLEDVVELNPEVKIFFSSPFTSNPEILLKGLNYSQTSEIINTEFVAVNQNLLYISQVERKPKLWQVELVLKSGKISLGTVDLIDRPTTEAKKISFLTDAISSKEGGSLIFSNGPAEAERYAKVLYDLIPEKSSSNAIKELIKLVKTTIHKDYSLANVLQKGIAFHYGNMPLLVRQEIERLFKENEIRYLVCTSTLLEGVNLPATAVFVRKPTRGKGNPLNENDFWNLAGRAGRWGKEFSGNIVCIEPNNWEIKPTPTKRKQKIEPALDSIKLRRSEELLQFVQDGSPRVIAETDQELEFAFSYYYSRFLQEKLKEESNFERDLIKEFKELRLKIKIPDSIIFRNPGISPIAQNELYTYFQKKTEDIESLIPVYPEDVNAYQEYVKLVARIGKTLANFPPQLNNSRALLLINWMSGKPLSFLISGSYENYKSKGSSKKIDTVCRETMDSVENCSL</sequence>
<name>A0A2S7T8W3_9FLAO</name>
<organism evidence="7 8">
    <name type="scientific">Aureicoccus marinus</name>
    <dbReference type="NCBI Taxonomy" id="754435"/>
    <lineage>
        <taxon>Bacteria</taxon>
        <taxon>Pseudomonadati</taxon>
        <taxon>Bacteroidota</taxon>
        <taxon>Flavobacteriia</taxon>
        <taxon>Flavobacteriales</taxon>
        <taxon>Flavobacteriaceae</taxon>
        <taxon>Aureicoccus</taxon>
    </lineage>
</organism>
<proteinExistence type="predicted"/>
<evidence type="ECO:0000256" key="1">
    <source>
        <dbReference type="ARBA" id="ARBA00022741"/>
    </source>
</evidence>
<keyword evidence="1" id="KW-0547">Nucleotide-binding</keyword>
<dbReference type="GO" id="GO:0003676">
    <property type="term" value="F:nucleic acid binding"/>
    <property type="evidence" value="ECO:0007669"/>
    <property type="project" value="InterPro"/>
</dbReference>
<feature type="domain" description="Helicase C-terminal" evidence="6">
    <location>
        <begin position="398"/>
        <end position="564"/>
    </location>
</feature>
<dbReference type="InterPro" id="IPR011545">
    <property type="entry name" value="DEAD/DEAH_box_helicase_dom"/>
</dbReference>
<comment type="caution">
    <text evidence="7">The sequence shown here is derived from an EMBL/GenBank/DDBJ whole genome shotgun (WGS) entry which is preliminary data.</text>
</comment>
<dbReference type="GO" id="GO:0016787">
    <property type="term" value="F:hydrolase activity"/>
    <property type="evidence" value="ECO:0007669"/>
    <property type="project" value="UniProtKB-KW"/>
</dbReference>
<dbReference type="InterPro" id="IPR001650">
    <property type="entry name" value="Helicase_C-like"/>
</dbReference>
<reference evidence="8" key="1">
    <citation type="submission" date="2016-11" db="EMBL/GenBank/DDBJ databases">
        <title>Trade-off between light-utilization and light-protection in marine flavobacteria.</title>
        <authorList>
            <person name="Kumagai Y."/>
            <person name="Yoshizawa S."/>
            <person name="Kogure K."/>
        </authorList>
    </citation>
    <scope>NUCLEOTIDE SEQUENCE [LARGE SCALE GENOMIC DNA]</scope>
    <source>
        <strain evidence="8">SG-18</strain>
    </source>
</reference>
<dbReference type="Pfam" id="PF00271">
    <property type="entry name" value="Helicase_C"/>
    <property type="match status" value="1"/>
</dbReference>
<dbReference type="PANTHER" id="PTHR47961:SF6">
    <property type="entry name" value="DNA-DIRECTED DNA POLYMERASE"/>
    <property type="match status" value="1"/>
</dbReference>
<evidence type="ECO:0000256" key="2">
    <source>
        <dbReference type="ARBA" id="ARBA00022801"/>
    </source>
</evidence>
<dbReference type="EMBL" id="MQVX01000001">
    <property type="protein sequence ID" value="PQJ15945.1"/>
    <property type="molecule type" value="Genomic_DNA"/>
</dbReference>
<dbReference type="SMART" id="SM00490">
    <property type="entry name" value="HELICc"/>
    <property type="match status" value="1"/>
</dbReference>
<evidence type="ECO:0000313" key="8">
    <source>
        <dbReference type="Proteomes" id="UP000239366"/>
    </source>
</evidence>
<evidence type="ECO:0008006" key="9">
    <source>
        <dbReference type="Google" id="ProtNLM"/>
    </source>
</evidence>
<dbReference type="GO" id="GO:0005524">
    <property type="term" value="F:ATP binding"/>
    <property type="evidence" value="ECO:0007669"/>
    <property type="project" value="UniProtKB-KW"/>
</dbReference>
<dbReference type="Pfam" id="PF00270">
    <property type="entry name" value="DEAD"/>
    <property type="match status" value="1"/>
</dbReference>
<dbReference type="PANTHER" id="PTHR47961">
    <property type="entry name" value="DNA POLYMERASE THETA, PUTATIVE (AFU_ORTHOLOGUE AFUA_1G05260)-RELATED"/>
    <property type="match status" value="1"/>
</dbReference>